<dbReference type="Proteomes" id="UP000254633">
    <property type="component" value="Unassembled WGS sequence"/>
</dbReference>
<evidence type="ECO:0000313" key="4">
    <source>
        <dbReference type="Proteomes" id="UP000254633"/>
    </source>
</evidence>
<evidence type="ECO:0000259" key="2">
    <source>
        <dbReference type="Pfam" id="PF03432"/>
    </source>
</evidence>
<dbReference type="EMBL" id="UGXH01000003">
    <property type="protein sequence ID" value="SUG54154.1"/>
    <property type="molecule type" value="Genomic_DNA"/>
</dbReference>
<protein>
    <submittedName>
        <fullName evidence="3">Relaxase/mobilization nuclease domain-containing protein</fullName>
    </submittedName>
</protein>
<evidence type="ECO:0000256" key="1">
    <source>
        <dbReference type="SAM" id="MobiDB-lite"/>
    </source>
</evidence>
<proteinExistence type="predicted"/>
<dbReference type="Pfam" id="PF03432">
    <property type="entry name" value="Relaxase"/>
    <property type="match status" value="1"/>
</dbReference>
<feature type="domain" description="MobA/VirD2-like nuclease" evidence="2">
    <location>
        <begin position="19"/>
        <end position="151"/>
    </location>
</feature>
<reference evidence="3 4" key="1">
    <citation type="submission" date="2018-06" db="EMBL/GenBank/DDBJ databases">
        <authorList>
            <consortium name="Pathogen Informatics"/>
            <person name="Doyle S."/>
        </authorList>
    </citation>
    <scope>NUCLEOTIDE SEQUENCE [LARGE SCALE GENOMIC DNA]</scope>
    <source>
        <strain evidence="3 4">NCTC10060</strain>
    </source>
</reference>
<organism evidence="3 4">
    <name type="scientific">Salmonella diarizonae</name>
    <dbReference type="NCBI Taxonomy" id="59204"/>
    <lineage>
        <taxon>Bacteria</taxon>
        <taxon>Pseudomonadati</taxon>
        <taxon>Pseudomonadota</taxon>
        <taxon>Gammaproteobacteria</taxon>
        <taxon>Enterobacterales</taxon>
        <taxon>Enterobacteriaceae</taxon>
        <taxon>Salmonella</taxon>
    </lineage>
</organism>
<dbReference type="RefSeq" id="WP_136058047.1">
    <property type="nucleotide sequence ID" value="NZ_DACWWF010000001.1"/>
</dbReference>
<name>A0A379TV00_SALDZ</name>
<feature type="region of interest" description="Disordered" evidence="1">
    <location>
        <begin position="380"/>
        <end position="399"/>
    </location>
</feature>
<dbReference type="AlphaFoldDB" id="A0A379TV00"/>
<evidence type="ECO:0000313" key="3">
    <source>
        <dbReference type="EMBL" id="SUG54154.1"/>
    </source>
</evidence>
<dbReference type="InterPro" id="IPR005094">
    <property type="entry name" value="Endonuclease_MobA/VirD2"/>
</dbReference>
<sequence>MKGMQKIKRGKHFTGVVIYALEPASHHKTDPKVVGGNMAGNHIVDLIREFGQTKILRPDIKKPVWHNSLRLPHGEKLSEAQWATVADDYMSRMGFTDTHLRCYVLHNNEAGQHIHIMASRIDITDGKLYLGKNENLISTRIISELERIHGLTETATTSNRRAQGIKKLSRNEKMLSERTATPCPKVALQTCIDNVLTNRPDLLSFIQQLEQVGVTCQPNIASTGKMNGFSFEFQGIAFKASQLGKRYAWSNIQTLIDYSPGHVKLLNTGSKFAPAPCKQPEAQHPSRETILDKLLQLDEQVRNERENELAHTIQLNQKLRFTAHQISRQHQSHFQVWLPFLSRLIQLLRQLGSSLLYATSRPFRQIYHLHLLAHNPESFEKLPSEQSVSKTHGYKSHHK</sequence>
<accession>A0A379TV00</accession>
<gene>
    <name evidence="3" type="ORF">NCTC10060_01234</name>
</gene>